<dbReference type="AlphaFoldDB" id="A0AAV5TWX8"/>
<feature type="compositionally biased region" description="Basic residues" evidence="1">
    <location>
        <begin position="30"/>
        <end position="70"/>
    </location>
</feature>
<feature type="region of interest" description="Disordered" evidence="1">
    <location>
        <begin position="1"/>
        <end position="97"/>
    </location>
</feature>
<keyword evidence="3" id="KW-1185">Reference proteome</keyword>
<evidence type="ECO:0000313" key="2">
    <source>
        <dbReference type="EMBL" id="GMS99058.1"/>
    </source>
</evidence>
<feature type="compositionally biased region" description="Basic and acidic residues" evidence="1">
    <location>
        <begin position="79"/>
        <end position="97"/>
    </location>
</feature>
<dbReference type="Proteomes" id="UP001432027">
    <property type="component" value="Unassembled WGS sequence"/>
</dbReference>
<dbReference type="EMBL" id="BTSX01000005">
    <property type="protein sequence ID" value="GMS99058.1"/>
    <property type="molecule type" value="Genomic_DNA"/>
</dbReference>
<comment type="caution">
    <text evidence="2">The sequence shown here is derived from an EMBL/GenBank/DDBJ whole genome shotgun (WGS) entry which is preliminary data.</text>
</comment>
<protein>
    <submittedName>
        <fullName evidence="2">Uncharacterized protein</fullName>
    </submittedName>
</protein>
<evidence type="ECO:0000256" key="1">
    <source>
        <dbReference type="SAM" id="MobiDB-lite"/>
    </source>
</evidence>
<accession>A0AAV5TWX8</accession>
<evidence type="ECO:0000313" key="3">
    <source>
        <dbReference type="Proteomes" id="UP001432027"/>
    </source>
</evidence>
<gene>
    <name evidence="2" type="ORF">PENTCL1PPCAC_21233</name>
</gene>
<name>A0AAV5TWX8_9BILA</name>
<reference evidence="2" key="1">
    <citation type="submission" date="2023-10" db="EMBL/GenBank/DDBJ databases">
        <title>Genome assembly of Pristionchus species.</title>
        <authorList>
            <person name="Yoshida K."/>
            <person name="Sommer R.J."/>
        </authorList>
    </citation>
    <scope>NUCLEOTIDE SEQUENCE</scope>
    <source>
        <strain evidence="2">RS0144</strain>
    </source>
</reference>
<sequence length="180" mass="20806">SLSHDGRLREPARDERGRGRAARGEELPLVHHRWHRLRSHQVRRRASRRRPGPRRAGRTGRHRALQRRRSLGGCARDGQGVRDRSAEERREGRDRSVETECQGILRLLQGHHDLPYMDELPHSDGRRNPRLRPLQGSPASIVICLVMMKYRSPAPFSQTPPPFSVMIDCFAPYSERSICF</sequence>
<organism evidence="2 3">
    <name type="scientific">Pristionchus entomophagus</name>
    <dbReference type="NCBI Taxonomy" id="358040"/>
    <lineage>
        <taxon>Eukaryota</taxon>
        <taxon>Metazoa</taxon>
        <taxon>Ecdysozoa</taxon>
        <taxon>Nematoda</taxon>
        <taxon>Chromadorea</taxon>
        <taxon>Rhabditida</taxon>
        <taxon>Rhabditina</taxon>
        <taxon>Diplogasteromorpha</taxon>
        <taxon>Diplogasteroidea</taxon>
        <taxon>Neodiplogasteridae</taxon>
        <taxon>Pristionchus</taxon>
    </lineage>
</organism>
<feature type="compositionally biased region" description="Basic and acidic residues" evidence="1">
    <location>
        <begin position="1"/>
        <end position="29"/>
    </location>
</feature>
<proteinExistence type="predicted"/>
<feature type="non-terminal residue" evidence="2">
    <location>
        <position position="1"/>
    </location>
</feature>